<dbReference type="InterPro" id="IPR007253">
    <property type="entry name" value="Cell_wall-bd_2"/>
</dbReference>
<dbReference type="InterPro" id="IPR022398">
    <property type="entry name" value="Peptidase_S8_His-AS"/>
</dbReference>
<dbReference type="EC" id="3.4.21.-" evidence="11"/>
<evidence type="ECO:0000256" key="5">
    <source>
        <dbReference type="ARBA" id="ARBA00022801"/>
    </source>
</evidence>
<comment type="subcellular location">
    <subcellularLocation>
        <location evidence="1">Secreted</location>
    </subcellularLocation>
</comment>
<dbReference type="PATRIC" id="fig|476652.3.peg.847"/>
<feature type="domain" description="Peptidase S8/S53" evidence="10">
    <location>
        <begin position="198"/>
        <end position="455"/>
    </location>
</feature>
<evidence type="ECO:0000256" key="2">
    <source>
        <dbReference type="ARBA" id="ARBA00011073"/>
    </source>
</evidence>
<dbReference type="PROSITE" id="PS00138">
    <property type="entry name" value="SUBTILASE_SER"/>
    <property type="match status" value="1"/>
</dbReference>
<name>A0A0J1FU92_9FIRM</name>
<keyword evidence="3" id="KW-0964">Secreted</keyword>
<evidence type="ECO:0000259" key="10">
    <source>
        <dbReference type="Pfam" id="PF00082"/>
    </source>
</evidence>
<dbReference type="InterPro" id="IPR036852">
    <property type="entry name" value="Peptidase_S8/S53_dom_sf"/>
</dbReference>
<organism evidence="11 12">
    <name type="scientific">Desulfosporosinus acididurans</name>
    <dbReference type="NCBI Taxonomy" id="476652"/>
    <lineage>
        <taxon>Bacteria</taxon>
        <taxon>Bacillati</taxon>
        <taxon>Bacillota</taxon>
        <taxon>Clostridia</taxon>
        <taxon>Eubacteriales</taxon>
        <taxon>Desulfitobacteriaceae</taxon>
        <taxon>Desulfosporosinus</taxon>
    </lineage>
</organism>
<dbReference type="SUPFAM" id="SSF52743">
    <property type="entry name" value="Subtilisin-like"/>
    <property type="match status" value="1"/>
</dbReference>
<dbReference type="Proteomes" id="UP000036356">
    <property type="component" value="Unassembled WGS sequence"/>
</dbReference>
<keyword evidence="9" id="KW-0472">Membrane</keyword>
<reference evidence="11 12" key="1">
    <citation type="submission" date="2015-06" db="EMBL/GenBank/DDBJ databases">
        <title>Draft genome of the moderately acidophilic sulfate reducer Candidatus Desulfosporosinus acididurans strain M1.</title>
        <authorList>
            <person name="Poehlein A."/>
            <person name="Petzsch P."/>
            <person name="Johnson B.D."/>
            <person name="Schloemann M."/>
            <person name="Daniel R."/>
            <person name="Muehling M."/>
        </authorList>
    </citation>
    <scope>NUCLEOTIDE SEQUENCE [LARGE SCALE GENOMIC DNA]</scope>
    <source>
        <strain evidence="11 12">M1</strain>
    </source>
</reference>
<comment type="caution">
    <text evidence="11">The sequence shown here is derived from an EMBL/GenBank/DDBJ whole genome shotgun (WGS) entry which is preliminary data.</text>
</comment>
<dbReference type="PANTHER" id="PTHR43399:SF4">
    <property type="entry name" value="CELL WALL-ASSOCIATED PROTEASE"/>
    <property type="match status" value="1"/>
</dbReference>
<evidence type="ECO:0000256" key="8">
    <source>
        <dbReference type="RuleBase" id="RU003355"/>
    </source>
</evidence>
<feature type="active site" description="Charge relay system" evidence="7">
    <location>
        <position position="243"/>
    </location>
</feature>
<evidence type="ECO:0000256" key="6">
    <source>
        <dbReference type="ARBA" id="ARBA00022825"/>
    </source>
</evidence>
<dbReference type="GO" id="GO:0004252">
    <property type="term" value="F:serine-type endopeptidase activity"/>
    <property type="evidence" value="ECO:0007669"/>
    <property type="project" value="UniProtKB-UniRule"/>
</dbReference>
<keyword evidence="9" id="KW-0812">Transmembrane</keyword>
<dbReference type="InterPro" id="IPR051048">
    <property type="entry name" value="Peptidase_S8/S53_subtilisin"/>
</dbReference>
<dbReference type="InterPro" id="IPR034084">
    <property type="entry name" value="Thermitase-like_dom"/>
</dbReference>
<evidence type="ECO:0000313" key="11">
    <source>
        <dbReference type="EMBL" id="KLU66892.1"/>
    </source>
</evidence>
<evidence type="ECO:0000256" key="3">
    <source>
        <dbReference type="ARBA" id="ARBA00022525"/>
    </source>
</evidence>
<dbReference type="CDD" id="cd07484">
    <property type="entry name" value="Peptidases_S8_Thermitase_like"/>
    <property type="match status" value="1"/>
</dbReference>
<dbReference type="InterPro" id="IPR023828">
    <property type="entry name" value="Peptidase_S8_Ser-AS"/>
</dbReference>
<dbReference type="Gene3D" id="3.40.50.12090">
    <property type="match status" value="2"/>
</dbReference>
<dbReference type="AlphaFoldDB" id="A0A0J1FU92"/>
<proteinExistence type="inferred from homology"/>
<feature type="transmembrane region" description="Helical" evidence="9">
    <location>
        <begin position="12"/>
        <end position="31"/>
    </location>
</feature>
<dbReference type="EMBL" id="LDZY01000003">
    <property type="protein sequence ID" value="KLU66892.1"/>
    <property type="molecule type" value="Genomic_DNA"/>
</dbReference>
<dbReference type="InterPro" id="IPR000209">
    <property type="entry name" value="Peptidase_S8/S53_dom"/>
</dbReference>
<dbReference type="STRING" id="476652.DEAC_c08260"/>
<dbReference type="GO" id="GO:0005576">
    <property type="term" value="C:extracellular region"/>
    <property type="evidence" value="ECO:0007669"/>
    <property type="project" value="UniProtKB-SubCell"/>
</dbReference>
<dbReference type="PROSITE" id="PS00137">
    <property type="entry name" value="SUBTILASE_HIS"/>
    <property type="match status" value="1"/>
</dbReference>
<feature type="active site" description="Charge relay system" evidence="7">
    <location>
        <position position="407"/>
    </location>
</feature>
<protein>
    <submittedName>
        <fullName evidence="11">Minor extracellular protease Epr</fullName>
        <ecNumber evidence="11">3.4.21.-</ecNumber>
    </submittedName>
</protein>
<comment type="similarity">
    <text evidence="2 7 8">Belongs to the peptidase S8 family.</text>
</comment>
<evidence type="ECO:0000256" key="1">
    <source>
        <dbReference type="ARBA" id="ARBA00004613"/>
    </source>
</evidence>
<evidence type="ECO:0000256" key="4">
    <source>
        <dbReference type="ARBA" id="ARBA00022670"/>
    </source>
</evidence>
<dbReference type="PRINTS" id="PR00723">
    <property type="entry name" value="SUBTILISIN"/>
</dbReference>
<dbReference type="Pfam" id="PF00082">
    <property type="entry name" value="Peptidase_S8"/>
    <property type="match status" value="1"/>
</dbReference>
<evidence type="ECO:0000256" key="9">
    <source>
        <dbReference type="SAM" id="Phobius"/>
    </source>
</evidence>
<keyword evidence="4 7" id="KW-0645">Protease</keyword>
<dbReference type="PANTHER" id="PTHR43399">
    <property type="entry name" value="SUBTILISIN-RELATED"/>
    <property type="match status" value="1"/>
</dbReference>
<dbReference type="Pfam" id="PF04122">
    <property type="entry name" value="CW_binding_2"/>
    <property type="match status" value="3"/>
</dbReference>
<keyword evidence="5 7" id="KW-0378">Hydrolase</keyword>
<dbReference type="Gene3D" id="3.40.50.200">
    <property type="entry name" value="Peptidase S8/S53 domain"/>
    <property type="match status" value="1"/>
</dbReference>
<accession>A0A0J1FU92</accession>
<dbReference type="InterPro" id="IPR015500">
    <property type="entry name" value="Peptidase_S8_subtilisin-rel"/>
</dbReference>
<dbReference type="InterPro" id="IPR023827">
    <property type="entry name" value="Peptidase_S8_Asp-AS"/>
</dbReference>
<keyword evidence="6 7" id="KW-0720">Serine protease</keyword>
<feature type="active site" description="Charge relay system" evidence="7">
    <location>
        <position position="207"/>
    </location>
</feature>
<dbReference type="PROSITE" id="PS00136">
    <property type="entry name" value="SUBTILASE_ASP"/>
    <property type="match status" value="1"/>
</dbReference>
<dbReference type="GO" id="GO:0006508">
    <property type="term" value="P:proteolysis"/>
    <property type="evidence" value="ECO:0007669"/>
    <property type="project" value="UniProtKB-KW"/>
</dbReference>
<gene>
    <name evidence="11" type="primary">epr</name>
    <name evidence="11" type="ORF">DEAC_c08260</name>
</gene>
<dbReference type="PROSITE" id="PS51892">
    <property type="entry name" value="SUBTILASE"/>
    <property type="match status" value="1"/>
</dbReference>
<keyword evidence="9" id="KW-1133">Transmembrane helix</keyword>
<keyword evidence="12" id="KW-1185">Reference proteome</keyword>
<evidence type="ECO:0000256" key="7">
    <source>
        <dbReference type="PROSITE-ProRule" id="PRU01240"/>
    </source>
</evidence>
<evidence type="ECO:0000313" key="12">
    <source>
        <dbReference type="Proteomes" id="UP000036356"/>
    </source>
</evidence>
<sequence>MSFAIRSAHKTKYGIVPFLIIGLILNSNLLISSMGRDDLAIRAIKTQKQARTQAQAKTLSSIKNTASNKSLFLSQMNGKKTNVQTQSPNLASDSLQSKQIVVSVSSKTDITNVAKAFKATVLRRGPLNFATLEFNSTTNAVSLIPSLKRFPGVLTAEENHLHKIAAVDSSSPQDPYFKYQWSIVNGDVQGAWDMGATGKGVTIAIVDSGIALNHPDLKDNIVPGYNAITQSDAPGDNQDDNGHGTHVAGIAAAERNDVGIVGVAYQAKIMPIKAVDFKGDGYDDAIAAGIVWAADHGAKIINLSLGSENGVSSEVIKQAVKHAYNKGCLLVASAGNIDPSSPQSAGVSYPGADPHVLAVAATDKYDSIASFSATGPQISLAAPGDGIVSDWWSMSEGLGYANASGTSMASPFVAGEAALIWGLHPDWTREQVVAAMEAGVKDLGTPGRDNKYGYGLVDVKLALTLAAQTEQTLSSPAKVGILGGNVQSTDGSASFSLSVPSQAFDSPADVSLTTVPTPAALPNGARILTPAFDVEWGTETPQEMLSLNCTDPSLKGTANEIIYHWDGERWIALGGELQTGEIHLGLFNPGIYAAGTAQAADQLTQRFAGITSEETAVAISQAAFPTGADAVILAQANQFPDALAGAPLAYKLQAPILLTSSSSLTPEVREEIQRLAPKTIYLLGGPAALSSAIEIELRQTYTVKRLYGYTAEGTARAIAEALGTKGRAVIANVNHFQDTLTISAWAARQGVPILLTEADVLSEDTQTALEELQVTDTLLVGGTAVISSEIEDQLSLPKRIAGNTVYDTATAVLQSYPPLSSKLELATGENFPDALTGAVRAAMEGSMIVLVPTKTEIPSSLAALLRSWKGKEIETLGGKVALPDSVVQKVEAMLR</sequence>